<sequence>MSVAKSWIVLGNPTHSLCCRCIVVTTVVVVIITLHKCNWKKAYGTCMPIENSFFNASCRSMIIVVDIFVAPEGNGLGNEWHFSEVVRRGRRREEMGRYKRVVVVSLSIEESRRCLYRVRVGVELVLAQASHEGSVCIYAWGVSMTRSQDVWCYMEQPRRKSY</sequence>
<evidence type="ECO:0000313" key="2">
    <source>
        <dbReference type="Proteomes" id="UP001189624"/>
    </source>
</evidence>
<proteinExistence type="predicted"/>
<protein>
    <submittedName>
        <fullName evidence="1">Uncharacterized protein</fullName>
    </submittedName>
</protein>
<evidence type="ECO:0000313" key="1">
    <source>
        <dbReference type="EMBL" id="CAJ1944402.1"/>
    </source>
</evidence>
<keyword evidence="2" id="KW-1185">Reference proteome</keyword>
<reference evidence="1" key="1">
    <citation type="submission" date="2023-10" db="EMBL/GenBank/DDBJ databases">
        <authorList>
            <person name="Domelevo Entfellner J.-B."/>
        </authorList>
    </citation>
    <scope>NUCLEOTIDE SEQUENCE</scope>
</reference>
<organism evidence="1 2">
    <name type="scientific">Sphenostylis stenocarpa</name>
    <dbReference type="NCBI Taxonomy" id="92480"/>
    <lineage>
        <taxon>Eukaryota</taxon>
        <taxon>Viridiplantae</taxon>
        <taxon>Streptophyta</taxon>
        <taxon>Embryophyta</taxon>
        <taxon>Tracheophyta</taxon>
        <taxon>Spermatophyta</taxon>
        <taxon>Magnoliopsida</taxon>
        <taxon>eudicotyledons</taxon>
        <taxon>Gunneridae</taxon>
        <taxon>Pentapetalae</taxon>
        <taxon>rosids</taxon>
        <taxon>fabids</taxon>
        <taxon>Fabales</taxon>
        <taxon>Fabaceae</taxon>
        <taxon>Papilionoideae</taxon>
        <taxon>50 kb inversion clade</taxon>
        <taxon>NPAAA clade</taxon>
        <taxon>indigoferoid/millettioid clade</taxon>
        <taxon>Phaseoleae</taxon>
        <taxon>Sphenostylis</taxon>
    </lineage>
</organism>
<gene>
    <name evidence="1" type="ORF">AYBTSS11_LOCUS11895</name>
</gene>
<dbReference type="Gramene" id="rna-AYBTSS11_LOCUS11895">
    <property type="protein sequence ID" value="CAJ1944402.1"/>
    <property type="gene ID" value="gene-AYBTSS11_LOCUS11895"/>
</dbReference>
<dbReference type="AlphaFoldDB" id="A0AA86S9V3"/>
<name>A0AA86S9V3_9FABA</name>
<dbReference type="EMBL" id="OY731400">
    <property type="protein sequence ID" value="CAJ1944402.1"/>
    <property type="molecule type" value="Genomic_DNA"/>
</dbReference>
<dbReference type="Proteomes" id="UP001189624">
    <property type="component" value="Chromosome 3"/>
</dbReference>
<accession>A0AA86S9V3</accession>